<dbReference type="EMBL" id="PYOP01000005">
    <property type="protein sequence ID" value="PSW98928.1"/>
    <property type="molecule type" value="Genomic_DNA"/>
</dbReference>
<evidence type="ECO:0000313" key="2">
    <source>
        <dbReference type="EMBL" id="PSW98928.1"/>
    </source>
</evidence>
<comment type="caution">
    <text evidence="1">The sequence shown here is derived from an EMBL/GenBank/DDBJ whole genome shotgun (WGS) entry which is preliminary data.</text>
</comment>
<dbReference type="AlphaFoldDB" id="A0A0D8PV40"/>
<evidence type="ECO:0000313" key="1">
    <source>
        <dbReference type="EMBL" id="PSV98191.1"/>
    </source>
</evidence>
<accession>A0A0D8PV40</accession>
<dbReference type="OrthoDB" id="8482106at2"/>
<keyword evidence="3" id="KW-1185">Reference proteome</keyword>
<sequence length="105" mass="11863">MDFFVPLAKNVDQAQSVYSSIAEHVSAPKPTNDKRIQKLVWTHEGVECIGEIGKLPPEVFRANDEILAIFECDHVYKICTQNRGVINFDPILASSDNVKHVTYFD</sequence>
<reference evidence="1 4" key="1">
    <citation type="submission" date="2018-01" db="EMBL/GenBank/DDBJ databases">
        <title>Whole genome sequencing of Histamine producing bacteria.</title>
        <authorList>
            <person name="Butler K."/>
        </authorList>
    </citation>
    <scope>NUCLEOTIDE SEQUENCE [LARGE SCALE GENOMIC DNA]</scope>
    <source>
        <strain evidence="2 3">ATCC 51761</strain>
        <strain evidence="1 4">NCIMB 13481</strain>
    </source>
</reference>
<name>A0A0D8PV40_9GAMM</name>
<dbReference type="Proteomes" id="UP000241954">
    <property type="component" value="Unassembled WGS sequence"/>
</dbReference>
<dbReference type="EMBL" id="PYLW01000004">
    <property type="protein sequence ID" value="PSV98191.1"/>
    <property type="molecule type" value="Genomic_DNA"/>
</dbReference>
<proteinExistence type="predicted"/>
<dbReference type="GeneID" id="93549009"/>
<gene>
    <name evidence="1" type="ORF">C9I88_05865</name>
    <name evidence="2" type="ORF">C9J52_04435</name>
</gene>
<dbReference type="Proteomes" id="UP000241190">
    <property type="component" value="Unassembled WGS sequence"/>
</dbReference>
<evidence type="ECO:0000313" key="4">
    <source>
        <dbReference type="Proteomes" id="UP000241954"/>
    </source>
</evidence>
<evidence type="ECO:0000313" key="3">
    <source>
        <dbReference type="Proteomes" id="UP000241190"/>
    </source>
</evidence>
<protein>
    <submittedName>
        <fullName evidence="1">Uncharacterized protein</fullName>
    </submittedName>
</protein>
<organism evidence="1 4">
    <name type="scientific">Photobacterium iliopiscarium</name>
    <dbReference type="NCBI Taxonomy" id="56192"/>
    <lineage>
        <taxon>Bacteria</taxon>
        <taxon>Pseudomonadati</taxon>
        <taxon>Pseudomonadota</taxon>
        <taxon>Gammaproteobacteria</taxon>
        <taxon>Vibrionales</taxon>
        <taxon>Vibrionaceae</taxon>
        <taxon>Photobacterium</taxon>
    </lineage>
</organism>
<dbReference type="RefSeq" id="WP_045036978.1">
    <property type="nucleotide sequence ID" value="NZ_JZSR01000015.1"/>
</dbReference>